<organism evidence="1">
    <name type="scientific">Siphoviridae sp. ctaDn21</name>
    <dbReference type="NCBI Taxonomy" id="2825563"/>
    <lineage>
        <taxon>Viruses</taxon>
        <taxon>Duplodnaviria</taxon>
        <taxon>Heunggongvirae</taxon>
        <taxon>Uroviricota</taxon>
        <taxon>Caudoviricetes</taxon>
    </lineage>
</organism>
<evidence type="ECO:0000313" key="1">
    <source>
        <dbReference type="EMBL" id="DAF98290.1"/>
    </source>
</evidence>
<proteinExistence type="predicted"/>
<name>A0A8S5UV70_9CAUD</name>
<reference evidence="1" key="1">
    <citation type="journal article" date="2021" name="Proc. Natl. Acad. Sci. U.S.A.">
        <title>A Catalog of Tens of Thousands of Viruses from Human Metagenomes Reveals Hidden Associations with Chronic Diseases.</title>
        <authorList>
            <person name="Tisza M.J."/>
            <person name="Buck C.B."/>
        </authorList>
    </citation>
    <scope>NUCLEOTIDE SEQUENCE</scope>
    <source>
        <strain evidence="1">CtaDn21</strain>
    </source>
</reference>
<accession>A0A8S5UV70</accession>
<sequence length="190" mass="21837">MGKPKLPRIDIRLDELAEASKNAEDYGEIVNVVVDEVVQKATKPLDKVMEQIQELLSDVQSMSTEDLNYFIAYLPTVMYFTTDRAELVGIKMDASAAIRREKYDDLYTFAAGKTIPDKESETRKLVMNEIVIETAYKRAYKKVQSKLEQADKVLASLKRVHQFRLNDIELTQYNSTGVTLHAKRNRRKDD</sequence>
<dbReference type="EMBL" id="BK016144">
    <property type="protein sequence ID" value="DAF98290.1"/>
    <property type="molecule type" value="Genomic_DNA"/>
</dbReference>
<protein>
    <submittedName>
        <fullName evidence="1">Uncharacterized protein</fullName>
    </submittedName>
</protein>